<dbReference type="NCBIfam" id="NF003588">
    <property type="entry name" value="PRK05254.1-1"/>
    <property type="match status" value="1"/>
</dbReference>
<dbReference type="eggNOG" id="KOG2994">
    <property type="taxonomic scope" value="Eukaryota"/>
</dbReference>
<reference evidence="18" key="1">
    <citation type="submission" date="2012-12" db="EMBL/GenBank/DDBJ databases">
        <authorList>
            <person name="Hellsten U."/>
            <person name="Grimwood J."/>
            <person name="Chapman J.A."/>
            <person name="Shapiro H."/>
            <person name="Aerts A."/>
            <person name="Otillar R.P."/>
            <person name="Terry A.Y."/>
            <person name="Boore J.L."/>
            <person name="Simakov O."/>
            <person name="Marletaz F."/>
            <person name="Cho S.-J."/>
            <person name="Edsinger-Gonzales E."/>
            <person name="Havlak P."/>
            <person name="Kuo D.-H."/>
            <person name="Larsson T."/>
            <person name="Lv J."/>
            <person name="Arendt D."/>
            <person name="Savage R."/>
            <person name="Osoegawa K."/>
            <person name="de Jong P."/>
            <person name="Lindberg D.R."/>
            <person name="Seaver E.C."/>
            <person name="Weisblat D.A."/>
            <person name="Putnam N.H."/>
            <person name="Grigoriev I.V."/>
            <person name="Rokhsar D.S."/>
        </authorList>
    </citation>
    <scope>NUCLEOTIDE SEQUENCE</scope>
</reference>
<reference evidence="16 18" key="2">
    <citation type="journal article" date="2013" name="Nature">
        <title>Insights into bilaterian evolution from three spiralian genomes.</title>
        <authorList>
            <person name="Simakov O."/>
            <person name="Marletaz F."/>
            <person name="Cho S.J."/>
            <person name="Edsinger-Gonzales E."/>
            <person name="Havlak P."/>
            <person name="Hellsten U."/>
            <person name="Kuo D.H."/>
            <person name="Larsson T."/>
            <person name="Lv J."/>
            <person name="Arendt D."/>
            <person name="Savage R."/>
            <person name="Osoegawa K."/>
            <person name="de Jong P."/>
            <person name="Grimwood J."/>
            <person name="Chapman J.A."/>
            <person name="Shapiro H."/>
            <person name="Aerts A."/>
            <person name="Otillar R.P."/>
            <person name="Terry A.Y."/>
            <person name="Boore J.L."/>
            <person name="Grigoriev I.V."/>
            <person name="Lindberg D.R."/>
            <person name="Seaver E.C."/>
            <person name="Weisblat D.A."/>
            <person name="Putnam N.H."/>
            <person name="Rokhsar D.S."/>
        </authorList>
    </citation>
    <scope>NUCLEOTIDE SEQUENCE</scope>
</reference>
<keyword evidence="5" id="KW-0007">Acetylation</keyword>
<dbReference type="OrthoDB" id="10031947at2759"/>
<evidence type="ECO:0000256" key="14">
    <source>
        <dbReference type="RuleBase" id="RU003780"/>
    </source>
</evidence>
<evidence type="ECO:0000256" key="6">
    <source>
        <dbReference type="ARBA" id="ARBA00023128"/>
    </source>
</evidence>
<comment type="subcellular location">
    <subcellularLocation>
        <location evidence="12">Mitochondrion</location>
    </subcellularLocation>
    <subcellularLocation>
        <location evidence="12">Nucleus</location>
    </subcellularLocation>
</comment>
<keyword evidence="4 12" id="KW-0378">Hydrolase</keyword>
<dbReference type="SMART" id="SM00986">
    <property type="entry name" value="UDG"/>
    <property type="match status" value="1"/>
</dbReference>
<evidence type="ECO:0000256" key="3">
    <source>
        <dbReference type="ARBA" id="ARBA00022763"/>
    </source>
</evidence>
<dbReference type="InterPro" id="IPR036895">
    <property type="entry name" value="Uracil-DNA_glycosylase-like_sf"/>
</dbReference>
<dbReference type="Proteomes" id="UP000015101">
    <property type="component" value="Unassembled WGS sequence"/>
</dbReference>
<dbReference type="GO" id="GO:0097510">
    <property type="term" value="P:base-excision repair, AP site formation via deaminated base removal"/>
    <property type="evidence" value="ECO:0000318"/>
    <property type="project" value="GO_Central"/>
</dbReference>
<dbReference type="HAMAP" id="MF_00148">
    <property type="entry name" value="UDG"/>
    <property type="match status" value="1"/>
</dbReference>
<dbReference type="OMA" id="PDNGYLM"/>
<evidence type="ECO:0000256" key="12">
    <source>
        <dbReference type="HAMAP-Rule" id="MF_03166"/>
    </source>
</evidence>
<comment type="similarity">
    <text evidence="1 12 14">Belongs to the uracil-DNA glycosylase (UDG) superfamily. UNG family.</text>
</comment>
<feature type="domain" description="Uracil-DNA glycosylase-like" evidence="15">
    <location>
        <begin position="60"/>
        <end position="221"/>
    </location>
</feature>
<dbReference type="EnsemblMetazoa" id="HelroT157191">
    <property type="protein sequence ID" value="HelroP157191"/>
    <property type="gene ID" value="HelroG157191"/>
</dbReference>
<keyword evidence="2" id="KW-0597">Phosphoprotein</keyword>
<dbReference type="PROSITE" id="PS00130">
    <property type="entry name" value="U_DNA_GLYCOSYLASE"/>
    <property type="match status" value="1"/>
</dbReference>
<keyword evidence="8 12" id="KW-0539">Nucleus</keyword>
<accession>T1EM77</accession>
<proteinExistence type="inferred from homology"/>
<dbReference type="NCBIfam" id="NF003591">
    <property type="entry name" value="PRK05254.1-4"/>
    <property type="match status" value="1"/>
</dbReference>
<protein>
    <recommendedName>
        <fullName evidence="12 14">Uracil-DNA glycosylase</fullName>
        <shortName evidence="12">UDG</shortName>
        <ecNumber evidence="12 14">3.2.2.27</ecNumber>
    </recommendedName>
</protein>
<evidence type="ECO:0000313" key="17">
    <source>
        <dbReference type="EnsemblMetazoa" id="HelroP157191"/>
    </source>
</evidence>
<evidence type="ECO:0000256" key="5">
    <source>
        <dbReference type="ARBA" id="ARBA00022990"/>
    </source>
</evidence>
<reference evidence="17" key="3">
    <citation type="submission" date="2015-06" db="UniProtKB">
        <authorList>
            <consortium name="EnsemblMetazoa"/>
        </authorList>
    </citation>
    <scope>IDENTIFICATION</scope>
</reference>
<dbReference type="InterPro" id="IPR018085">
    <property type="entry name" value="Ura-DNA_Glyclase_AS"/>
</dbReference>
<name>T1EM77_HELRO</name>
<evidence type="ECO:0000256" key="8">
    <source>
        <dbReference type="ARBA" id="ARBA00023242"/>
    </source>
</evidence>
<dbReference type="GO" id="GO:0005654">
    <property type="term" value="C:nucleoplasm"/>
    <property type="evidence" value="ECO:0007669"/>
    <property type="project" value="UniProtKB-ARBA"/>
</dbReference>
<dbReference type="PANTHER" id="PTHR11264:SF0">
    <property type="entry name" value="URACIL-DNA GLYCOSYLASE"/>
    <property type="match status" value="1"/>
</dbReference>
<dbReference type="SMART" id="SM00987">
    <property type="entry name" value="UreE_C"/>
    <property type="match status" value="1"/>
</dbReference>
<organism evidence="17 18">
    <name type="scientific">Helobdella robusta</name>
    <name type="common">Californian leech</name>
    <dbReference type="NCBI Taxonomy" id="6412"/>
    <lineage>
        <taxon>Eukaryota</taxon>
        <taxon>Metazoa</taxon>
        <taxon>Spiralia</taxon>
        <taxon>Lophotrochozoa</taxon>
        <taxon>Annelida</taxon>
        <taxon>Clitellata</taxon>
        <taxon>Hirudinea</taxon>
        <taxon>Rhynchobdellida</taxon>
        <taxon>Glossiphoniidae</taxon>
        <taxon>Helobdella</taxon>
    </lineage>
</organism>
<dbReference type="CTD" id="20197677"/>
<dbReference type="EC" id="3.2.2.27" evidence="12 14"/>
<keyword evidence="7 12" id="KW-0234">DNA repair</keyword>
<dbReference type="InterPro" id="IPR002043">
    <property type="entry name" value="UDG_fam1"/>
</dbReference>
<dbReference type="KEGG" id="hro:HELRODRAFT_157191"/>
<dbReference type="InParanoid" id="T1EM77"/>
<comment type="catalytic activity">
    <reaction evidence="9">
        <text>a 2'-deoxyuridine in double-stranded DNA + H2O = a 2'-deoxyribose 5'-monophosphate in double-stranded DNA + uracil</text>
        <dbReference type="Rhea" id="RHEA:81455"/>
        <dbReference type="Rhea" id="RHEA-COMP:14231"/>
        <dbReference type="Rhea" id="RHEA-COMP:17071"/>
        <dbReference type="ChEBI" id="CHEBI:15377"/>
        <dbReference type="ChEBI" id="CHEBI:17568"/>
        <dbReference type="ChEBI" id="CHEBI:133902"/>
        <dbReference type="ChEBI" id="CHEBI:139095"/>
    </reaction>
    <physiologicalReaction direction="left-to-right" evidence="9">
        <dbReference type="Rhea" id="RHEA:81456"/>
    </physiologicalReaction>
</comment>
<dbReference type="NCBIfam" id="TIGR00628">
    <property type="entry name" value="ung"/>
    <property type="match status" value="1"/>
</dbReference>
<dbReference type="PANTHER" id="PTHR11264">
    <property type="entry name" value="URACIL-DNA GLYCOSYLASE"/>
    <property type="match status" value="1"/>
</dbReference>
<feature type="active site" description="Proton acceptor" evidence="12 13">
    <location>
        <position position="75"/>
    </location>
</feature>
<gene>
    <name evidence="17" type="primary">20197677</name>
    <name evidence="16" type="ORF">HELRODRAFT_157191</name>
</gene>
<comment type="catalytic activity">
    <reaction evidence="10">
        <text>a 2'-deoxyuridine in single-stranded DNA + H2O = a 2'-deoxyribose 5'-monophosphate in single-stranded DNA + uracil</text>
        <dbReference type="Rhea" id="RHEA:81459"/>
        <dbReference type="Rhea" id="RHEA-COMP:12847"/>
        <dbReference type="Rhea" id="RHEA-COMP:19684"/>
        <dbReference type="ChEBI" id="CHEBI:15377"/>
        <dbReference type="ChEBI" id="CHEBI:17568"/>
        <dbReference type="ChEBI" id="CHEBI:133902"/>
        <dbReference type="ChEBI" id="CHEBI:139095"/>
    </reaction>
    <physiologicalReaction direction="left-to-right" evidence="10">
        <dbReference type="Rhea" id="RHEA:81460"/>
    </physiologicalReaction>
</comment>
<dbReference type="NCBIfam" id="NF003592">
    <property type="entry name" value="PRK05254.1-5"/>
    <property type="match status" value="1"/>
</dbReference>
<sequence>MKLTSMRTFGLVNNIGPSWFYALEAEFTKPYFEKLSKFVRDERAKYTVYPPVSQVFSWTQVTPIHEVKVVIVGQDPYHQPNQAHGLCFSVQKGVDIPPSLKNMYKELEQSCPPFRHPGHGYLMGWAEQGVLLLNSVLTVRRNEANSHKDAGWELFTDAVMNWLNFNLSGVVFMLWGSYAHKKGDKINKTRHHVIKGVHPSPLSAHRGFFGCGHFKMCNELLKKQNKPEINWNHLP</sequence>
<evidence type="ECO:0000256" key="2">
    <source>
        <dbReference type="ARBA" id="ARBA00022553"/>
    </source>
</evidence>
<comment type="catalytic activity">
    <reaction evidence="12 14">
        <text>Hydrolyzes single-stranded DNA or mismatched double-stranded DNA and polynucleotides, releasing free uracil.</text>
        <dbReference type="EC" id="3.2.2.27"/>
    </reaction>
</comment>
<dbReference type="Gene3D" id="3.40.470.10">
    <property type="entry name" value="Uracil-DNA glycosylase-like domain"/>
    <property type="match status" value="1"/>
</dbReference>
<evidence type="ECO:0000256" key="13">
    <source>
        <dbReference type="PROSITE-ProRule" id="PRU10072"/>
    </source>
</evidence>
<comment type="subunit">
    <text evidence="11">Interacts with RPA2 subunit of the RPA trimer; this interaction mediates UNG2 recruitment to RPA-coated single-stranded DNA at stalled replication forks. Interacts with PCNA; this interaction mediates UNG2 recruitment to S-phase replication foci. Interacts (via N-terminus) with FAM72A.</text>
</comment>
<dbReference type="NCBIfam" id="NF003589">
    <property type="entry name" value="PRK05254.1-2"/>
    <property type="match status" value="1"/>
</dbReference>
<evidence type="ECO:0000256" key="11">
    <source>
        <dbReference type="ARBA" id="ARBA00064140"/>
    </source>
</evidence>
<dbReference type="AlphaFoldDB" id="T1EM77"/>
<keyword evidence="3 12" id="KW-0227">DNA damage</keyword>
<dbReference type="GO" id="GO:0005634">
    <property type="term" value="C:nucleus"/>
    <property type="evidence" value="ECO:0000318"/>
    <property type="project" value="GO_Central"/>
</dbReference>
<dbReference type="STRING" id="6412.T1EM77"/>
<dbReference type="GO" id="GO:0004844">
    <property type="term" value="F:uracil DNA N-glycosylase activity"/>
    <property type="evidence" value="ECO:0000318"/>
    <property type="project" value="GO_Central"/>
</dbReference>
<keyword evidence="6 12" id="KW-0496">Mitochondrion</keyword>
<dbReference type="SUPFAM" id="SSF52141">
    <property type="entry name" value="Uracil-DNA glycosylase-like"/>
    <property type="match status" value="1"/>
</dbReference>
<evidence type="ECO:0000259" key="15">
    <source>
        <dbReference type="SMART" id="SM00986"/>
    </source>
</evidence>
<dbReference type="InterPro" id="IPR005122">
    <property type="entry name" value="Uracil-DNA_glycosylase-like"/>
</dbReference>
<dbReference type="RefSeq" id="XP_009020242.1">
    <property type="nucleotide sequence ID" value="XM_009021994.1"/>
</dbReference>
<dbReference type="HOGENOM" id="CLU_032162_3_1_1"/>
<evidence type="ECO:0000256" key="9">
    <source>
        <dbReference type="ARBA" id="ARBA00052069"/>
    </source>
</evidence>
<dbReference type="Pfam" id="PF03167">
    <property type="entry name" value="UDG"/>
    <property type="match status" value="1"/>
</dbReference>
<dbReference type="CDD" id="cd10027">
    <property type="entry name" value="UDG-F1-like"/>
    <property type="match status" value="1"/>
</dbReference>
<evidence type="ECO:0000256" key="1">
    <source>
        <dbReference type="ARBA" id="ARBA00008184"/>
    </source>
</evidence>
<dbReference type="GO" id="GO:0005739">
    <property type="term" value="C:mitochondrion"/>
    <property type="evidence" value="ECO:0000318"/>
    <property type="project" value="GO_Central"/>
</dbReference>
<keyword evidence="18" id="KW-1185">Reference proteome</keyword>
<evidence type="ECO:0000313" key="16">
    <source>
        <dbReference type="EMBL" id="ESO01588.1"/>
    </source>
</evidence>
<dbReference type="FunFam" id="3.40.470.10:FF:000004">
    <property type="entry name" value="Uracil-DNA glycosylase"/>
    <property type="match status" value="1"/>
</dbReference>
<dbReference type="EMBL" id="KB096743">
    <property type="protein sequence ID" value="ESO01588.1"/>
    <property type="molecule type" value="Genomic_DNA"/>
</dbReference>
<evidence type="ECO:0000313" key="18">
    <source>
        <dbReference type="Proteomes" id="UP000015101"/>
    </source>
</evidence>
<evidence type="ECO:0000256" key="4">
    <source>
        <dbReference type="ARBA" id="ARBA00022801"/>
    </source>
</evidence>
<evidence type="ECO:0000256" key="10">
    <source>
        <dbReference type="ARBA" id="ARBA00052828"/>
    </source>
</evidence>
<dbReference type="GeneID" id="20197677"/>
<dbReference type="EMBL" id="AMQM01004953">
    <property type="status" value="NOT_ANNOTATED_CDS"/>
    <property type="molecule type" value="Genomic_DNA"/>
</dbReference>
<evidence type="ECO:0000256" key="7">
    <source>
        <dbReference type="ARBA" id="ARBA00023204"/>
    </source>
</evidence>
<comment type="function">
    <text evidence="12 14">Excises uracil residues from the DNA which can arise as a result of misincorporation of dUMP residues by DNA polymerase or due to deamination of cytosine.</text>
</comment>